<dbReference type="SMART" id="SM01125">
    <property type="entry name" value="DCP2"/>
    <property type="match status" value="1"/>
</dbReference>
<evidence type="ECO:0000256" key="8">
    <source>
        <dbReference type="ARBA" id="ARBA00023211"/>
    </source>
</evidence>
<feature type="region of interest" description="Disordered" evidence="9">
    <location>
        <begin position="266"/>
        <end position="331"/>
    </location>
</feature>
<proteinExistence type="inferred from homology"/>
<protein>
    <submittedName>
        <fullName evidence="11">mRNA-decapping enzyme subunit 2</fullName>
    </submittedName>
</protein>
<keyword evidence="12" id="KW-1185">Reference proteome</keyword>
<feature type="region of interest" description="Disordered" evidence="9">
    <location>
        <begin position="216"/>
        <end position="239"/>
    </location>
</feature>
<evidence type="ECO:0000256" key="6">
    <source>
        <dbReference type="ARBA" id="ARBA00022801"/>
    </source>
</evidence>
<dbReference type="Pfam" id="PF00293">
    <property type="entry name" value="NUDIX"/>
    <property type="match status" value="1"/>
</dbReference>
<dbReference type="Gene3D" id="3.90.79.10">
    <property type="entry name" value="Nucleoside Triphosphate Pyrophosphohydrolase"/>
    <property type="match status" value="1"/>
</dbReference>
<evidence type="ECO:0000256" key="9">
    <source>
        <dbReference type="SAM" id="MobiDB-lite"/>
    </source>
</evidence>
<feature type="compositionally biased region" description="Polar residues" evidence="9">
    <location>
        <begin position="672"/>
        <end position="682"/>
    </location>
</feature>
<dbReference type="CDD" id="cd03672">
    <property type="entry name" value="NUDIX_Dcp2p_Nudt20"/>
    <property type="match status" value="1"/>
</dbReference>
<dbReference type="PROSITE" id="PS51462">
    <property type="entry name" value="NUDIX"/>
    <property type="match status" value="1"/>
</dbReference>
<dbReference type="GO" id="GO:0140933">
    <property type="term" value="F:5'-(N(7)-methylguanosine 5'-triphospho)-[mRNA] hydrolase activity"/>
    <property type="evidence" value="ECO:0007669"/>
    <property type="project" value="InterPro"/>
</dbReference>
<feature type="compositionally biased region" description="Pro residues" evidence="9">
    <location>
        <begin position="859"/>
        <end position="870"/>
    </location>
</feature>
<feature type="compositionally biased region" description="Polar residues" evidence="9">
    <location>
        <begin position="313"/>
        <end position="327"/>
    </location>
</feature>
<keyword evidence="7" id="KW-0694">RNA-binding</keyword>
<gene>
    <name evidence="11" type="primary">DCP2</name>
    <name evidence="11" type="ORF">TWF481_001087</name>
</gene>
<dbReference type="GO" id="GO:0000290">
    <property type="term" value="P:deadenylation-dependent decapping of nuclear-transcribed mRNA"/>
    <property type="evidence" value="ECO:0007669"/>
    <property type="project" value="InterPro"/>
</dbReference>
<dbReference type="GO" id="GO:0000932">
    <property type="term" value="C:P-body"/>
    <property type="evidence" value="ECO:0007669"/>
    <property type="project" value="TreeGrafter"/>
</dbReference>
<feature type="region of interest" description="Disordered" evidence="9">
    <location>
        <begin position="408"/>
        <end position="560"/>
    </location>
</feature>
<dbReference type="SUPFAM" id="SSF55811">
    <property type="entry name" value="Nudix"/>
    <property type="match status" value="1"/>
</dbReference>
<dbReference type="FunFam" id="3.90.79.10:FF:000003">
    <property type="entry name" value="M7GpppN-mRNA hydrolase isoform 2"/>
    <property type="match status" value="1"/>
</dbReference>
<feature type="compositionally biased region" description="Basic residues" evidence="9">
    <location>
        <begin position="266"/>
        <end position="275"/>
    </location>
</feature>
<keyword evidence="5" id="KW-0479">Metal-binding</keyword>
<evidence type="ECO:0000256" key="7">
    <source>
        <dbReference type="ARBA" id="ARBA00022884"/>
    </source>
</evidence>
<dbReference type="Proteomes" id="UP001370758">
    <property type="component" value="Unassembled WGS sequence"/>
</dbReference>
<evidence type="ECO:0000256" key="5">
    <source>
        <dbReference type="ARBA" id="ARBA00022723"/>
    </source>
</evidence>
<evidence type="ECO:0000313" key="11">
    <source>
        <dbReference type="EMBL" id="KAK6512196.1"/>
    </source>
</evidence>
<keyword evidence="8" id="KW-0464">Manganese</keyword>
<accession>A0AAV9WPM5</accession>
<dbReference type="GO" id="GO:0003723">
    <property type="term" value="F:RNA binding"/>
    <property type="evidence" value="ECO:0007669"/>
    <property type="project" value="UniProtKB-KW"/>
</dbReference>
<feature type="domain" description="Nudix hydrolase" evidence="10">
    <location>
        <begin position="97"/>
        <end position="229"/>
    </location>
</feature>
<dbReference type="GO" id="GO:0030145">
    <property type="term" value="F:manganese ion binding"/>
    <property type="evidence" value="ECO:0007669"/>
    <property type="project" value="InterPro"/>
</dbReference>
<keyword evidence="6" id="KW-0378">Hydrolase</keyword>
<comment type="subcellular location">
    <subcellularLocation>
        <location evidence="2">Cytoplasm</location>
    </subcellularLocation>
</comment>
<reference evidence="11 12" key="1">
    <citation type="submission" date="2023-08" db="EMBL/GenBank/DDBJ databases">
        <authorList>
            <person name="Palmer J.M."/>
        </authorList>
    </citation>
    <scope>NUCLEOTIDE SEQUENCE [LARGE SCALE GENOMIC DNA]</scope>
    <source>
        <strain evidence="11 12">TWF481</strain>
    </source>
</reference>
<comment type="cofactor">
    <cofactor evidence="1">
        <name>Mn(2+)</name>
        <dbReference type="ChEBI" id="CHEBI:29035"/>
    </cofactor>
</comment>
<dbReference type="SUPFAM" id="SSF140586">
    <property type="entry name" value="Dcp2 domain-like"/>
    <property type="match status" value="1"/>
</dbReference>
<dbReference type="InterPro" id="IPR044099">
    <property type="entry name" value="Dcp2_NUDIX"/>
</dbReference>
<feature type="compositionally biased region" description="Polar residues" evidence="9">
    <location>
        <begin position="514"/>
        <end position="529"/>
    </location>
</feature>
<dbReference type="AlphaFoldDB" id="A0AAV9WPM5"/>
<feature type="compositionally biased region" description="Polar residues" evidence="9">
    <location>
        <begin position="766"/>
        <end position="775"/>
    </location>
</feature>
<keyword evidence="4" id="KW-0963">Cytoplasm</keyword>
<feature type="compositionally biased region" description="Basic residues" evidence="9">
    <location>
        <begin position="441"/>
        <end position="454"/>
    </location>
</feature>
<dbReference type="EMBL" id="JAVHJL010000001">
    <property type="protein sequence ID" value="KAK6512196.1"/>
    <property type="molecule type" value="Genomic_DNA"/>
</dbReference>
<feature type="compositionally biased region" description="Low complexity" evidence="9">
    <location>
        <begin position="530"/>
        <end position="550"/>
    </location>
</feature>
<dbReference type="InterPro" id="IPR020084">
    <property type="entry name" value="NUDIX_hydrolase_CS"/>
</dbReference>
<evidence type="ECO:0000256" key="1">
    <source>
        <dbReference type="ARBA" id="ARBA00001936"/>
    </source>
</evidence>
<dbReference type="InterPro" id="IPR000086">
    <property type="entry name" value="NUDIX_hydrolase_dom"/>
</dbReference>
<comment type="caution">
    <text evidence="11">The sequence shown here is derived from an EMBL/GenBank/DDBJ whole genome shotgun (WGS) entry which is preliminary data.</text>
</comment>
<dbReference type="GO" id="GO:0000184">
    <property type="term" value="P:nuclear-transcribed mRNA catabolic process, nonsense-mediated decay"/>
    <property type="evidence" value="ECO:0007669"/>
    <property type="project" value="InterPro"/>
</dbReference>
<feature type="compositionally biased region" description="Polar residues" evidence="9">
    <location>
        <begin position="871"/>
        <end position="880"/>
    </location>
</feature>
<evidence type="ECO:0000256" key="4">
    <source>
        <dbReference type="ARBA" id="ARBA00022490"/>
    </source>
</evidence>
<dbReference type="InterPro" id="IPR036189">
    <property type="entry name" value="DCP2_BoxA_sf"/>
</dbReference>
<evidence type="ECO:0000259" key="10">
    <source>
        <dbReference type="PROSITE" id="PS51462"/>
    </source>
</evidence>
<evidence type="ECO:0000256" key="2">
    <source>
        <dbReference type="ARBA" id="ARBA00004496"/>
    </source>
</evidence>
<feature type="region of interest" description="Disordered" evidence="9">
    <location>
        <begin position="672"/>
        <end position="831"/>
    </location>
</feature>
<name>A0AAV9WPM5_9PEZI</name>
<dbReference type="InterPro" id="IPR015797">
    <property type="entry name" value="NUDIX_hydrolase-like_dom_sf"/>
</dbReference>
<sequence length="917" mass="100179">MEIPSTYGTSTLDEVLSDLSVRFIINLPQEELVSIERVCFQIEEAHWYYEDFVRESRPEFPALSLNVFLAKIFAHNPMLSKWGMHQDAYREFMEYKHRVPVRGGILINKKMDKVILVKGWKAGASWAFPRGKINKDEADHVCAVREVLEETGFDSSELVDPTAFLVDFSEENVDRHLQLYLIKDVPEDFNFHPLARKEISEVAWFPITELQAQSAAQRRRRELAKNNAKSGAEDSERNSPNKLRVYKVYGFLPGLLRWIKDQKRQARQARNKKHGGVYETEPESSAVETSPPRRQTTREDRKAPTPHAPPRSTPHQPRPSQTPTTNAGVGVDEDALSLASAKLRHMIGIGSSPAPEQPSSTSLFDKVNAGQSLLAQLHGSNSTATKEPVQAHVATGISIPVSALFNASKQESQQVPQTPVETNNVRQQSTSSPGHNFNPSVRKHQNGRNGHGKHANNNGQHPPPKQTVTILQRGQPLPPQSQQFNQSNQPSQPRDQSQPEFSKQAPPPVAIPQQGPQVLNTPSPQATFNQSIPSSSSQPRPPQTLTSQSSHGSQNDSVAAAKMARRTVLTMDTFSPPQPTQPPTSEHRRNLLDILQGAKPPPPPQPAMQLQPEEDTAAKSAPKSIGDLLAEQGVKLPQAVSSSAENKLPVNGASQSPIEQTHFDDLARALNNYPQKGATPSGSISIKIPPPQQKSVDPNHLASLMNSFGNYTPNKPTPPAPAPGTLKESSASSSAPRKPTDPNQMAILMKSLGTYHPKRPSPPGTIKSTNTQSPIEKSEGASVLPARTMPEFFSSSPVQNAPISSPTFSTNTTGPRPPGGPESAGKMASFDRRSTIKPEQQQTLLGLFKSPAIDNPTIPAAPPIPAPPNNFTPKNTVQTPRTDKPVAPEMNRTGSLSMEQTAFLMSFLDNLATQHGV</sequence>
<feature type="compositionally biased region" description="Low complexity" evidence="9">
    <location>
        <begin position="480"/>
        <end position="493"/>
    </location>
</feature>
<dbReference type="PROSITE" id="PS00893">
    <property type="entry name" value="NUDIX_BOX"/>
    <property type="match status" value="1"/>
</dbReference>
<dbReference type="Pfam" id="PF05026">
    <property type="entry name" value="DCP2"/>
    <property type="match status" value="1"/>
</dbReference>
<dbReference type="PANTHER" id="PTHR23114">
    <property type="entry name" value="M7GPPPN-MRNA HYDROLASE"/>
    <property type="match status" value="1"/>
</dbReference>
<evidence type="ECO:0000313" key="12">
    <source>
        <dbReference type="Proteomes" id="UP001370758"/>
    </source>
</evidence>
<dbReference type="Gene3D" id="1.10.10.1050">
    <property type="entry name" value="Dcp2, box A domain"/>
    <property type="match status" value="1"/>
</dbReference>
<feature type="compositionally biased region" description="Polar residues" evidence="9">
    <location>
        <begin position="408"/>
        <end position="439"/>
    </location>
</feature>
<dbReference type="InterPro" id="IPR007722">
    <property type="entry name" value="DCP2_BoxA"/>
</dbReference>
<feature type="region of interest" description="Disordered" evidence="9">
    <location>
        <begin position="595"/>
        <end position="621"/>
    </location>
</feature>
<feature type="compositionally biased region" description="Polar residues" evidence="9">
    <location>
        <begin position="793"/>
        <end position="809"/>
    </location>
</feature>
<comment type="similarity">
    <text evidence="3">Belongs to the Nudix hydrolase family. DCP2 subfamily.</text>
</comment>
<dbReference type="PANTHER" id="PTHR23114:SF17">
    <property type="entry name" value="M7GPPPN-MRNA HYDROLASE"/>
    <property type="match status" value="1"/>
</dbReference>
<feature type="compositionally biased region" description="Polar residues" evidence="9">
    <location>
        <begin position="455"/>
        <end position="472"/>
    </location>
</feature>
<organism evidence="11 12">
    <name type="scientific">Arthrobotrys musiformis</name>
    <dbReference type="NCBI Taxonomy" id="47236"/>
    <lineage>
        <taxon>Eukaryota</taxon>
        <taxon>Fungi</taxon>
        <taxon>Dikarya</taxon>
        <taxon>Ascomycota</taxon>
        <taxon>Pezizomycotina</taxon>
        <taxon>Orbiliomycetes</taxon>
        <taxon>Orbiliales</taxon>
        <taxon>Orbiliaceae</taxon>
        <taxon>Arthrobotrys</taxon>
    </lineage>
</organism>
<feature type="region of interest" description="Disordered" evidence="9">
    <location>
        <begin position="854"/>
        <end position="888"/>
    </location>
</feature>
<evidence type="ECO:0000256" key="3">
    <source>
        <dbReference type="ARBA" id="ARBA00005279"/>
    </source>
</evidence>